<dbReference type="Proteomes" id="UP000439903">
    <property type="component" value="Unassembled WGS sequence"/>
</dbReference>
<sequence length="120" mass="14250">MSFKKFFFKRRYIKEDFSNSHLFSKEVNSSDILVIYLYRNKFRSRIKFFELLPIFEIKLIRLRELRTLNISKTKVTMNGLRTLFAGCTFASSLEVLNLSYCPGVEGKVDIQLLQNLRRPI</sequence>
<evidence type="ECO:0000313" key="1">
    <source>
        <dbReference type="EMBL" id="KAF0486654.1"/>
    </source>
</evidence>
<accession>A0A8H4AES6</accession>
<dbReference type="EMBL" id="WTPW01000709">
    <property type="protein sequence ID" value="KAF0486654.1"/>
    <property type="molecule type" value="Genomic_DNA"/>
</dbReference>
<keyword evidence="2" id="KW-1185">Reference proteome</keyword>
<organism evidence="1 2">
    <name type="scientific">Gigaspora margarita</name>
    <dbReference type="NCBI Taxonomy" id="4874"/>
    <lineage>
        <taxon>Eukaryota</taxon>
        <taxon>Fungi</taxon>
        <taxon>Fungi incertae sedis</taxon>
        <taxon>Mucoromycota</taxon>
        <taxon>Glomeromycotina</taxon>
        <taxon>Glomeromycetes</taxon>
        <taxon>Diversisporales</taxon>
        <taxon>Gigasporaceae</taxon>
        <taxon>Gigaspora</taxon>
    </lineage>
</organism>
<proteinExistence type="predicted"/>
<dbReference type="InterPro" id="IPR032675">
    <property type="entry name" value="LRR_dom_sf"/>
</dbReference>
<evidence type="ECO:0000313" key="2">
    <source>
        <dbReference type="Proteomes" id="UP000439903"/>
    </source>
</evidence>
<reference evidence="1 2" key="1">
    <citation type="journal article" date="2019" name="Environ. Microbiol.">
        <title>At the nexus of three kingdoms: the genome of the mycorrhizal fungus Gigaspora margarita provides insights into plant, endobacterial and fungal interactions.</title>
        <authorList>
            <person name="Venice F."/>
            <person name="Ghignone S."/>
            <person name="Salvioli di Fossalunga A."/>
            <person name="Amselem J."/>
            <person name="Novero M."/>
            <person name="Xianan X."/>
            <person name="Sedzielewska Toro K."/>
            <person name="Morin E."/>
            <person name="Lipzen A."/>
            <person name="Grigoriev I.V."/>
            <person name="Henrissat B."/>
            <person name="Martin F.M."/>
            <person name="Bonfante P."/>
        </authorList>
    </citation>
    <scope>NUCLEOTIDE SEQUENCE [LARGE SCALE GENOMIC DNA]</scope>
    <source>
        <strain evidence="1 2">BEG34</strain>
    </source>
</reference>
<dbReference type="SUPFAM" id="SSF52047">
    <property type="entry name" value="RNI-like"/>
    <property type="match status" value="1"/>
</dbReference>
<protein>
    <submittedName>
        <fullName evidence="1">RNI-like protein</fullName>
    </submittedName>
</protein>
<name>A0A8H4AES6_GIGMA</name>
<dbReference type="AlphaFoldDB" id="A0A8H4AES6"/>
<dbReference type="Gene3D" id="3.80.10.10">
    <property type="entry name" value="Ribonuclease Inhibitor"/>
    <property type="match status" value="1"/>
</dbReference>
<gene>
    <name evidence="1" type="ORF">F8M41_022645</name>
</gene>
<comment type="caution">
    <text evidence="1">The sequence shown here is derived from an EMBL/GenBank/DDBJ whole genome shotgun (WGS) entry which is preliminary data.</text>
</comment>